<sequence>MPTVPVPTSSTATSPVPYNVQLQTPPRKTSGTSTSLNGSLVPKESGGAGMEVMEGIGGGYADTLPADRQLFVLCDPVAFRYLEEEACTTVVHRHRTLLGYEVYFVEQWACSRIHPTFVISTYTGDPSHVITISILSIPRDEAQWSPRLRVYFRAVTKFHARPKETPYGKLMVTNLSTFPSALTVVPVPDGDVRLHREGFIVNEDLKRMGCSGRSALSLSMPADASQTKFHQLYRTSDKIPFYTSVMELVRLCQIALTLFEKLKPEYADGLLCDITERGIYDWWTEFGTEFYNIEPSDGTLGPTTVAALLGMVLGAKNRLSSFGAPVPKDAFDLPQLKKAIYHFQRQQRIPRTRRLDRETMDKLQKAMKNGSGASSGDIFAVPRAIKSTVVDLGGRAVGSSSTKVEGTSVETVDIEKFSSHLSGERCKYLWQGKPRKSQSATGSGVGGSAGTQTPPAAVSISRRNSIGGGSISESEGMARHSGEYPAAAGYHVVSNPTSSSFGSSGGGSVMSPGLKEKENEGKDISDLRKAVFKGVSGRMKGMKDVASAGADYVRGRGHYGRPSAKDFGAYEDSTEHTGTATPPPGLRESERNEKEYKGPSEHSVASFLKLPFHVDSPVGSAGAGNINFLNSVPGDGGVTTGNHSDAASMYREAMDAGEDDDGEEFVDASLPGRRWIDYDEGRVLECGRKRNKSFSEYLKKRYEVRHEEYWPRRLSFSVAEEAVLDTGLLPSFDDDVRDENDLTLDTLSLHAPNLQTLLADDRVSEWTDRKLATLENIYAYLDSNAGKLEGDLRRGSEVVNSMGEATRDMIDRQTMDLKAAMREVEALGARLQYELGSVRGQMADVEDAVDGFGRNVEEVEERALGLGEAIERGWGEWLLAIVFGIRRR</sequence>
<dbReference type="Proteomes" id="UP000244722">
    <property type="component" value="Unassembled WGS sequence"/>
</dbReference>
<evidence type="ECO:0000313" key="4">
    <source>
        <dbReference type="Proteomes" id="UP000244722"/>
    </source>
</evidence>
<feature type="domain" description="STB6-like N-terminal" evidence="2">
    <location>
        <begin position="70"/>
        <end position="208"/>
    </location>
</feature>
<evidence type="ECO:0000259" key="2">
    <source>
        <dbReference type="Pfam" id="PF25995"/>
    </source>
</evidence>
<dbReference type="OrthoDB" id="19806at2759"/>
<dbReference type="InterPro" id="IPR059025">
    <property type="entry name" value="STB6_N"/>
</dbReference>
<dbReference type="STRING" id="42251.A0A2T7A5U0"/>
<name>A0A2T7A5U0_TUBBO</name>
<dbReference type="InterPro" id="IPR038919">
    <property type="entry name" value="STB2/STB2"/>
</dbReference>
<feature type="compositionally biased region" description="Low complexity" evidence="1">
    <location>
        <begin position="459"/>
        <end position="475"/>
    </location>
</feature>
<feature type="region of interest" description="Disordered" evidence="1">
    <location>
        <begin position="556"/>
        <end position="594"/>
    </location>
</feature>
<dbReference type="EMBL" id="NESQ01000017">
    <property type="protein sequence ID" value="PUU83107.1"/>
    <property type="molecule type" value="Genomic_DNA"/>
</dbReference>
<feature type="compositionally biased region" description="Low complexity" evidence="1">
    <location>
        <begin position="29"/>
        <end position="40"/>
    </location>
</feature>
<gene>
    <name evidence="3" type="ORF">B9Z19DRAFT_1098810</name>
</gene>
<accession>A0A2T7A5U0</accession>
<evidence type="ECO:0000256" key="1">
    <source>
        <dbReference type="SAM" id="MobiDB-lite"/>
    </source>
</evidence>
<protein>
    <recommendedName>
        <fullName evidence="2">STB6-like N-terminal domain-containing protein</fullName>
    </recommendedName>
</protein>
<feature type="region of interest" description="Disordered" evidence="1">
    <location>
        <begin position="1"/>
        <end position="46"/>
    </location>
</feature>
<reference evidence="3 4" key="1">
    <citation type="submission" date="2017-04" db="EMBL/GenBank/DDBJ databases">
        <title>Draft genome sequence of Tuber borchii Vittad., a whitish edible truffle.</title>
        <authorList>
            <consortium name="DOE Joint Genome Institute"/>
            <person name="Murat C."/>
            <person name="Kuo A."/>
            <person name="Barry K.W."/>
            <person name="Clum A."/>
            <person name="Dockter R.B."/>
            <person name="Fauchery L."/>
            <person name="Iotti M."/>
            <person name="Kohler A."/>
            <person name="Labutti K."/>
            <person name="Lindquist E.A."/>
            <person name="Lipzen A."/>
            <person name="Ohm R.A."/>
            <person name="Wang M."/>
            <person name="Grigoriev I.V."/>
            <person name="Zambonelli A."/>
            <person name="Martin F.M."/>
        </authorList>
    </citation>
    <scope>NUCLEOTIDE SEQUENCE [LARGE SCALE GENOMIC DNA]</scope>
    <source>
        <strain evidence="3 4">Tbo3840</strain>
    </source>
</reference>
<keyword evidence="4" id="KW-1185">Reference proteome</keyword>
<organism evidence="3 4">
    <name type="scientific">Tuber borchii</name>
    <name type="common">White truffle</name>
    <dbReference type="NCBI Taxonomy" id="42251"/>
    <lineage>
        <taxon>Eukaryota</taxon>
        <taxon>Fungi</taxon>
        <taxon>Dikarya</taxon>
        <taxon>Ascomycota</taxon>
        <taxon>Pezizomycotina</taxon>
        <taxon>Pezizomycetes</taxon>
        <taxon>Pezizales</taxon>
        <taxon>Tuberaceae</taxon>
        <taxon>Tuber</taxon>
    </lineage>
</organism>
<proteinExistence type="predicted"/>
<comment type="caution">
    <text evidence="3">The sequence shown here is derived from an EMBL/GenBank/DDBJ whole genome shotgun (WGS) entry which is preliminary data.</text>
</comment>
<dbReference type="Pfam" id="PF25995">
    <property type="entry name" value="STB6_N"/>
    <property type="match status" value="1"/>
</dbReference>
<dbReference type="GO" id="GO:0070822">
    <property type="term" value="C:Sin3-type complex"/>
    <property type="evidence" value="ECO:0007669"/>
    <property type="project" value="TreeGrafter"/>
</dbReference>
<feature type="region of interest" description="Disordered" evidence="1">
    <location>
        <begin position="432"/>
        <end position="478"/>
    </location>
</feature>
<feature type="compositionally biased region" description="Low complexity" evidence="1">
    <location>
        <begin position="1"/>
        <end position="17"/>
    </location>
</feature>
<dbReference type="PANTHER" id="PTHR31011">
    <property type="entry name" value="PROTEIN STB2-RELATED"/>
    <property type="match status" value="1"/>
</dbReference>
<dbReference type="AlphaFoldDB" id="A0A2T7A5U0"/>
<evidence type="ECO:0000313" key="3">
    <source>
        <dbReference type="EMBL" id="PUU83107.1"/>
    </source>
</evidence>
<dbReference type="PANTHER" id="PTHR31011:SF2">
    <property type="entry name" value="PROTEIN STB2-RELATED"/>
    <property type="match status" value="1"/>
</dbReference>